<proteinExistence type="predicted"/>
<feature type="region of interest" description="Disordered" evidence="1">
    <location>
        <begin position="348"/>
        <end position="378"/>
    </location>
</feature>
<keyword evidence="3" id="KW-1185">Reference proteome</keyword>
<dbReference type="AlphaFoldDB" id="A0A6G1HG76"/>
<name>A0A6G1HG76_9PEZI</name>
<reference evidence="2" key="1">
    <citation type="journal article" date="2020" name="Stud. Mycol.">
        <title>101 Dothideomycetes genomes: a test case for predicting lifestyles and emergence of pathogens.</title>
        <authorList>
            <person name="Haridas S."/>
            <person name="Albert R."/>
            <person name="Binder M."/>
            <person name="Bloem J."/>
            <person name="Labutti K."/>
            <person name="Salamov A."/>
            <person name="Andreopoulos B."/>
            <person name="Baker S."/>
            <person name="Barry K."/>
            <person name="Bills G."/>
            <person name="Bluhm B."/>
            <person name="Cannon C."/>
            <person name="Castanera R."/>
            <person name="Culley D."/>
            <person name="Daum C."/>
            <person name="Ezra D."/>
            <person name="Gonzalez J."/>
            <person name="Henrissat B."/>
            <person name="Kuo A."/>
            <person name="Liang C."/>
            <person name="Lipzen A."/>
            <person name="Lutzoni F."/>
            <person name="Magnuson J."/>
            <person name="Mondo S."/>
            <person name="Nolan M."/>
            <person name="Ohm R."/>
            <person name="Pangilinan J."/>
            <person name="Park H.-J."/>
            <person name="Ramirez L."/>
            <person name="Alfaro M."/>
            <person name="Sun H."/>
            <person name="Tritt A."/>
            <person name="Yoshinaga Y."/>
            <person name="Zwiers L.-H."/>
            <person name="Turgeon B."/>
            <person name="Goodwin S."/>
            <person name="Spatafora J."/>
            <person name="Crous P."/>
            <person name="Grigoriev I."/>
        </authorList>
    </citation>
    <scope>NUCLEOTIDE SEQUENCE</scope>
    <source>
        <strain evidence="2">CBS 113979</strain>
    </source>
</reference>
<feature type="compositionally biased region" description="Acidic residues" evidence="1">
    <location>
        <begin position="350"/>
        <end position="370"/>
    </location>
</feature>
<accession>A0A6G1HG76</accession>
<gene>
    <name evidence="2" type="ORF">K402DRAFT_485</name>
</gene>
<sequence>MFLTAFPQASSSNSRSCPRPKHLYITTGFSARPRTPPYQPVRSEVPPVGSGITRLKIIKYHADALHDELLLWVMLEHGTKAIKEKGDETLPSDATLRKRKQSALELRARNAYIAAGQPQGPLPGNGKPPKQYYQNEKTKYEQECKDFANGIQTPEVSAIPHNTCLTPLLASSVRFSSPAGRLAPFSLALAPLDPELLALDSAPGPLASGALIEDTTILPSPAARPQNAPSQHMDVGPPTVRIPSPPASVREPTPDFDLEEFQASFQAKVNAMPDFQRKEPPKPPSSAALWEAAAARPQKRKREDSFLDDVVITEPAKKQCREESRCWENEPWTAGMQALRDAVTIRPAEYDDDGSESESESKDEDEDNDEPPTQLEPISQEWEDQVVQFPAGAGVLEIEVERHEEGEYEVEIEELEKDYTIMVKWEPDLELDVEVVVPEEVDVTKYCEIVEIPVERMPEISSSRYP</sequence>
<protein>
    <submittedName>
        <fullName evidence="2">Uncharacterized protein</fullName>
    </submittedName>
</protein>
<evidence type="ECO:0000313" key="3">
    <source>
        <dbReference type="Proteomes" id="UP000800041"/>
    </source>
</evidence>
<organism evidence="2 3">
    <name type="scientific">Aulographum hederae CBS 113979</name>
    <dbReference type="NCBI Taxonomy" id="1176131"/>
    <lineage>
        <taxon>Eukaryota</taxon>
        <taxon>Fungi</taxon>
        <taxon>Dikarya</taxon>
        <taxon>Ascomycota</taxon>
        <taxon>Pezizomycotina</taxon>
        <taxon>Dothideomycetes</taxon>
        <taxon>Pleosporomycetidae</taxon>
        <taxon>Aulographales</taxon>
        <taxon>Aulographaceae</taxon>
    </lineage>
</organism>
<feature type="region of interest" description="Disordered" evidence="1">
    <location>
        <begin position="274"/>
        <end position="307"/>
    </location>
</feature>
<dbReference type="Proteomes" id="UP000800041">
    <property type="component" value="Unassembled WGS sequence"/>
</dbReference>
<evidence type="ECO:0000313" key="2">
    <source>
        <dbReference type="EMBL" id="KAF1992183.1"/>
    </source>
</evidence>
<dbReference type="EMBL" id="ML977137">
    <property type="protein sequence ID" value="KAF1992183.1"/>
    <property type="molecule type" value="Genomic_DNA"/>
</dbReference>
<evidence type="ECO:0000256" key="1">
    <source>
        <dbReference type="SAM" id="MobiDB-lite"/>
    </source>
</evidence>